<reference evidence="2" key="1">
    <citation type="journal article" date="2022" name="Mol. Ecol. Resour.">
        <title>The genomes of chicory, endive, great burdock and yacon provide insights into Asteraceae palaeo-polyploidization history and plant inulin production.</title>
        <authorList>
            <person name="Fan W."/>
            <person name="Wang S."/>
            <person name="Wang H."/>
            <person name="Wang A."/>
            <person name="Jiang F."/>
            <person name="Liu H."/>
            <person name="Zhao H."/>
            <person name="Xu D."/>
            <person name="Zhang Y."/>
        </authorList>
    </citation>
    <scope>NUCLEOTIDE SEQUENCE [LARGE SCALE GENOMIC DNA]</scope>
    <source>
        <strain evidence="2">cv. Yunnan</strain>
    </source>
</reference>
<dbReference type="EMBL" id="CM042032">
    <property type="protein sequence ID" value="KAI3777126.1"/>
    <property type="molecule type" value="Genomic_DNA"/>
</dbReference>
<evidence type="ECO:0000313" key="1">
    <source>
        <dbReference type="EMBL" id="KAI3777126.1"/>
    </source>
</evidence>
<name>A0ACB9G1M7_9ASTR</name>
<accession>A0ACB9G1M7</accession>
<dbReference type="Proteomes" id="UP001056120">
    <property type="component" value="Linkage Group LG15"/>
</dbReference>
<organism evidence="1 2">
    <name type="scientific">Smallanthus sonchifolius</name>
    <dbReference type="NCBI Taxonomy" id="185202"/>
    <lineage>
        <taxon>Eukaryota</taxon>
        <taxon>Viridiplantae</taxon>
        <taxon>Streptophyta</taxon>
        <taxon>Embryophyta</taxon>
        <taxon>Tracheophyta</taxon>
        <taxon>Spermatophyta</taxon>
        <taxon>Magnoliopsida</taxon>
        <taxon>eudicotyledons</taxon>
        <taxon>Gunneridae</taxon>
        <taxon>Pentapetalae</taxon>
        <taxon>asterids</taxon>
        <taxon>campanulids</taxon>
        <taxon>Asterales</taxon>
        <taxon>Asteraceae</taxon>
        <taxon>Asteroideae</taxon>
        <taxon>Heliantheae alliance</taxon>
        <taxon>Millerieae</taxon>
        <taxon>Smallanthus</taxon>
    </lineage>
</organism>
<sequence>MQLFLGKNTITFYHRNRQAYRGRSICFAKVGVSVSMGERSRDQEAMGRGNDQKSKMAREKNLEKAKAAARGSKRSQLGPSAMP</sequence>
<keyword evidence="2" id="KW-1185">Reference proteome</keyword>
<protein>
    <submittedName>
        <fullName evidence="1">Uncharacterized protein</fullName>
    </submittedName>
</protein>
<gene>
    <name evidence="1" type="ORF">L1987_46920</name>
</gene>
<reference evidence="1 2" key="2">
    <citation type="journal article" date="2022" name="Mol. Ecol. Resour.">
        <title>The genomes of chicory, endive, great burdock and yacon provide insights into Asteraceae paleo-polyploidization history and plant inulin production.</title>
        <authorList>
            <person name="Fan W."/>
            <person name="Wang S."/>
            <person name="Wang H."/>
            <person name="Wang A."/>
            <person name="Jiang F."/>
            <person name="Liu H."/>
            <person name="Zhao H."/>
            <person name="Xu D."/>
            <person name="Zhang Y."/>
        </authorList>
    </citation>
    <scope>NUCLEOTIDE SEQUENCE [LARGE SCALE GENOMIC DNA]</scope>
    <source>
        <strain evidence="2">cv. Yunnan</strain>
        <tissue evidence="1">Leaves</tissue>
    </source>
</reference>
<evidence type="ECO:0000313" key="2">
    <source>
        <dbReference type="Proteomes" id="UP001056120"/>
    </source>
</evidence>
<comment type="caution">
    <text evidence="1">The sequence shown here is derived from an EMBL/GenBank/DDBJ whole genome shotgun (WGS) entry which is preliminary data.</text>
</comment>
<proteinExistence type="predicted"/>